<comment type="caution">
    <text evidence="2">The sequence shown here is derived from an EMBL/GenBank/DDBJ whole genome shotgun (WGS) entry which is preliminary data.</text>
</comment>
<gene>
    <name evidence="2" type="ORF">AZ78_4740</name>
</gene>
<evidence type="ECO:0008006" key="4">
    <source>
        <dbReference type="Google" id="ProtNLM"/>
    </source>
</evidence>
<sequence length="301" mass="32832">MNRKRSPSNDTSASGGDLFASAAPADPLAGNTGVKPIDGIRSGIGGWTFVPWRSNFYPDKLVQRRELEYASRQLSSIEINGTFYSAQKPATYAKWAAETPEHFVFSLKAPGRITQGGALAKAASGAKAFIEGGLAEFGDRLGPILWQLAPSRVFDRDDLAAFLDALPRTLEGRPLKHVLEVRHPGFLQADYLALARERRIATVFTDSDQYPSLADITGDFVYARLMGSRAAIPTGYPDDELDAWARRAKAWARGEDNPDLPHVATPLDAGPAREVFVYFISAAKERNPAAAMRLLEKLGAR</sequence>
<keyword evidence="3" id="KW-1185">Reference proteome</keyword>
<evidence type="ECO:0000313" key="3">
    <source>
        <dbReference type="Proteomes" id="UP000023435"/>
    </source>
</evidence>
<feature type="region of interest" description="Disordered" evidence="1">
    <location>
        <begin position="1"/>
        <end position="22"/>
    </location>
</feature>
<proteinExistence type="predicted"/>
<accession>A0A108UDD1</accession>
<reference evidence="2 3" key="1">
    <citation type="journal article" date="2014" name="Genome Announc.">
        <title>Draft Genome Sequence of Lysobacter capsici AZ78, a Bacterium Antagonistic to Plant-Pathogenic Oomycetes.</title>
        <authorList>
            <person name="Puopolo G."/>
            <person name="Sonego P."/>
            <person name="Engelen K."/>
            <person name="Pertot I."/>
        </authorList>
    </citation>
    <scope>NUCLEOTIDE SEQUENCE [LARGE SCALE GENOMIC DNA]</scope>
    <source>
        <strain evidence="2 3">AZ78</strain>
    </source>
</reference>
<dbReference type="InterPro" id="IPR036520">
    <property type="entry name" value="UPF0759_sf"/>
</dbReference>
<dbReference type="OrthoDB" id="9780310at2"/>
<dbReference type="EMBL" id="JAJA02000001">
    <property type="protein sequence ID" value="KWS07179.1"/>
    <property type="molecule type" value="Genomic_DNA"/>
</dbReference>
<dbReference type="SUPFAM" id="SSF117396">
    <property type="entry name" value="TM1631-like"/>
    <property type="match status" value="1"/>
</dbReference>
<dbReference type="Gene3D" id="3.20.20.410">
    <property type="entry name" value="Protein of unknown function UPF0759"/>
    <property type="match status" value="1"/>
</dbReference>
<dbReference type="InterPro" id="IPR002763">
    <property type="entry name" value="DUF72"/>
</dbReference>
<protein>
    <recommendedName>
        <fullName evidence="4">DUF72 domain-containing protein</fullName>
    </recommendedName>
</protein>
<dbReference type="PANTHER" id="PTHR30348:SF4">
    <property type="entry name" value="DUF72 DOMAIN-CONTAINING PROTEIN"/>
    <property type="match status" value="1"/>
</dbReference>
<organism evidence="2 3">
    <name type="scientific">Lysobacter capsici AZ78</name>
    <dbReference type="NCBI Taxonomy" id="1444315"/>
    <lineage>
        <taxon>Bacteria</taxon>
        <taxon>Pseudomonadati</taxon>
        <taxon>Pseudomonadota</taxon>
        <taxon>Gammaproteobacteria</taxon>
        <taxon>Lysobacterales</taxon>
        <taxon>Lysobacteraceae</taxon>
        <taxon>Lysobacter</taxon>
    </lineage>
</organism>
<evidence type="ECO:0000313" key="2">
    <source>
        <dbReference type="EMBL" id="KWS07179.1"/>
    </source>
</evidence>
<dbReference type="Pfam" id="PF01904">
    <property type="entry name" value="DUF72"/>
    <property type="match status" value="1"/>
</dbReference>
<name>A0A108UDD1_9GAMM</name>
<evidence type="ECO:0000256" key="1">
    <source>
        <dbReference type="SAM" id="MobiDB-lite"/>
    </source>
</evidence>
<dbReference type="AlphaFoldDB" id="A0A108UDD1"/>
<dbReference type="PANTHER" id="PTHR30348">
    <property type="entry name" value="UNCHARACTERIZED PROTEIN YECE"/>
    <property type="match status" value="1"/>
</dbReference>
<dbReference type="RefSeq" id="WP_082723820.1">
    <property type="nucleotide sequence ID" value="NZ_JAJA02000001.1"/>
</dbReference>
<dbReference type="Proteomes" id="UP000023435">
    <property type="component" value="Unassembled WGS sequence"/>
</dbReference>